<evidence type="ECO:0000313" key="3">
    <source>
        <dbReference type="EMBL" id="TRW17208.1"/>
    </source>
</evidence>
<dbReference type="InterPro" id="IPR005183">
    <property type="entry name" value="DUF305_CopM-like"/>
</dbReference>
<dbReference type="RefSeq" id="WP_143554753.1">
    <property type="nucleotide sequence ID" value="NZ_VJWA01000001.1"/>
</dbReference>
<evidence type="ECO:0000259" key="2">
    <source>
        <dbReference type="Pfam" id="PF03713"/>
    </source>
</evidence>
<dbReference type="AlphaFoldDB" id="A0A552UG50"/>
<dbReference type="InterPro" id="IPR012347">
    <property type="entry name" value="Ferritin-like"/>
</dbReference>
<dbReference type="EMBL" id="VJWA01000001">
    <property type="protein sequence ID" value="TRW17208.1"/>
    <property type="molecule type" value="Genomic_DNA"/>
</dbReference>
<reference evidence="3 4" key="1">
    <citation type="submission" date="2019-07" db="EMBL/GenBank/DDBJ databases">
        <title>Novel species isolated from glacier.</title>
        <authorList>
            <person name="Liu Q."/>
            <person name="Xin Y.-H."/>
        </authorList>
    </citation>
    <scope>NUCLEOTIDE SEQUENCE [LARGE SCALE GENOMIC DNA]</scope>
    <source>
        <strain evidence="3 4">LB1R16</strain>
    </source>
</reference>
<dbReference type="PANTHER" id="PTHR36933:SF1">
    <property type="entry name" value="SLL0788 PROTEIN"/>
    <property type="match status" value="1"/>
</dbReference>
<dbReference type="Proteomes" id="UP000317894">
    <property type="component" value="Unassembled WGS sequence"/>
</dbReference>
<evidence type="ECO:0000313" key="4">
    <source>
        <dbReference type="Proteomes" id="UP000317894"/>
    </source>
</evidence>
<feature type="chain" id="PRO_5021784417" evidence="1">
    <location>
        <begin position="26"/>
        <end position="111"/>
    </location>
</feature>
<feature type="signal peptide" evidence="1">
    <location>
        <begin position="1"/>
        <end position="25"/>
    </location>
</feature>
<dbReference type="Gene3D" id="1.20.1260.10">
    <property type="match status" value="1"/>
</dbReference>
<organism evidence="3 4">
    <name type="scientific">Glacieibacterium frigidum</name>
    <dbReference type="NCBI Taxonomy" id="2593303"/>
    <lineage>
        <taxon>Bacteria</taxon>
        <taxon>Pseudomonadati</taxon>
        <taxon>Pseudomonadota</taxon>
        <taxon>Alphaproteobacteria</taxon>
        <taxon>Sphingomonadales</taxon>
        <taxon>Sphingosinicellaceae</taxon>
        <taxon>Glacieibacterium</taxon>
    </lineage>
</organism>
<dbReference type="PANTHER" id="PTHR36933">
    <property type="entry name" value="SLL0788 PROTEIN"/>
    <property type="match status" value="1"/>
</dbReference>
<feature type="domain" description="DUF305" evidence="2">
    <location>
        <begin position="27"/>
        <end position="98"/>
    </location>
</feature>
<sequence>MAKTILIAFALLAAAPAPTDSQAFAIANARAMQEMMAAMHVASSGNVDTDFVNMMVPHHQGAVAMALLELRYGRNEQLRRIAQGIVVSQRQEIDAMRLALRHPAPADGSKR</sequence>
<evidence type="ECO:0000256" key="1">
    <source>
        <dbReference type="SAM" id="SignalP"/>
    </source>
</evidence>
<protein>
    <submittedName>
        <fullName evidence="3">DUF305 domain-containing protein</fullName>
    </submittedName>
</protein>
<comment type="caution">
    <text evidence="3">The sequence shown here is derived from an EMBL/GenBank/DDBJ whole genome shotgun (WGS) entry which is preliminary data.</text>
</comment>
<proteinExistence type="predicted"/>
<dbReference type="Pfam" id="PF03713">
    <property type="entry name" value="DUF305"/>
    <property type="match status" value="1"/>
</dbReference>
<name>A0A552UG50_9SPHN</name>
<keyword evidence="1" id="KW-0732">Signal</keyword>
<dbReference type="OrthoDB" id="517560at2"/>
<accession>A0A552UG50</accession>
<gene>
    <name evidence="3" type="ORF">FMM06_03150</name>
</gene>
<keyword evidence="4" id="KW-1185">Reference proteome</keyword>